<gene>
    <name evidence="1" type="ORF">CDL15_Pgr017996</name>
    <name evidence="2" type="ORF">CRG98_022705</name>
</gene>
<evidence type="ECO:0000313" key="1">
    <source>
        <dbReference type="EMBL" id="OWM72113.1"/>
    </source>
</evidence>
<evidence type="ECO:0000313" key="2">
    <source>
        <dbReference type="EMBL" id="PKI56876.1"/>
    </source>
</evidence>
<sequence>MEESEDLRSLRSDFGKDLADLISETTQTSKDLAVEASKAVDQLKLAALKQADQLRFFFDAIAPQIASSFTNAGLELRVTADLKDFVKEFNATTFQSFHRSFLATTS</sequence>
<organism evidence="1 3">
    <name type="scientific">Punica granatum</name>
    <name type="common">Pomegranate</name>
    <dbReference type="NCBI Taxonomy" id="22663"/>
    <lineage>
        <taxon>Eukaryota</taxon>
        <taxon>Viridiplantae</taxon>
        <taxon>Streptophyta</taxon>
        <taxon>Embryophyta</taxon>
        <taxon>Tracheophyta</taxon>
        <taxon>Spermatophyta</taxon>
        <taxon>Magnoliopsida</taxon>
        <taxon>eudicotyledons</taxon>
        <taxon>Gunneridae</taxon>
        <taxon>Pentapetalae</taxon>
        <taxon>rosids</taxon>
        <taxon>malvids</taxon>
        <taxon>Myrtales</taxon>
        <taxon>Lythraceae</taxon>
        <taxon>Punica</taxon>
    </lineage>
</organism>
<name>A0A218WHS7_PUNGR</name>
<accession>A0A218WHS7</accession>
<reference evidence="1" key="2">
    <citation type="submission" date="2017-06" db="EMBL/GenBank/DDBJ databases">
        <title>The pomegranate genome and the genomics of punicalagin biosynthesis.</title>
        <authorList>
            <person name="Xu C."/>
        </authorList>
    </citation>
    <scope>NUCLEOTIDE SEQUENCE [LARGE SCALE GENOMIC DNA]</scope>
    <source>
        <tissue evidence="1">Fresh leaf</tissue>
    </source>
</reference>
<protein>
    <submittedName>
        <fullName evidence="1">Uncharacterized protein</fullName>
    </submittedName>
</protein>
<reference evidence="3" key="1">
    <citation type="journal article" date="2017" name="Plant J.">
        <title>The pomegranate (Punica granatum L.) genome and the genomics of punicalagin biosynthesis.</title>
        <authorList>
            <person name="Qin G."/>
            <person name="Xu C."/>
            <person name="Ming R."/>
            <person name="Tang H."/>
            <person name="Guyot R."/>
            <person name="Kramer E.M."/>
            <person name="Hu Y."/>
            <person name="Yi X."/>
            <person name="Qi Y."/>
            <person name="Xu X."/>
            <person name="Gao Z."/>
            <person name="Pan H."/>
            <person name="Jian J."/>
            <person name="Tian Y."/>
            <person name="Yue Z."/>
            <person name="Xu Y."/>
        </authorList>
    </citation>
    <scope>NUCLEOTIDE SEQUENCE [LARGE SCALE GENOMIC DNA]</scope>
    <source>
        <strain evidence="3">cv. Dabenzi</strain>
    </source>
</reference>
<dbReference type="Proteomes" id="UP000233551">
    <property type="component" value="Unassembled WGS sequence"/>
</dbReference>
<dbReference type="Proteomes" id="UP000197138">
    <property type="component" value="Unassembled WGS sequence"/>
</dbReference>
<dbReference type="EMBL" id="PGOL01001564">
    <property type="protein sequence ID" value="PKI56876.1"/>
    <property type="molecule type" value="Genomic_DNA"/>
</dbReference>
<dbReference type="AlphaFoldDB" id="A0A218WHS7"/>
<reference evidence="2 4" key="3">
    <citation type="submission" date="2017-11" db="EMBL/GenBank/DDBJ databases">
        <title>De-novo sequencing of pomegranate (Punica granatum L.) genome.</title>
        <authorList>
            <person name="Akparov Z."/>
            <person name="Amiraslanov A."/>
            <person name="Hajiyeva S."/>
            <person name="Abbasov M."/>
            <person name="Kaur K."/>
            <person name="Hamwieh A."/>
            <person name="Solovyev V."/>
            <person name="Salamov A."/>
            <person name="Braich B."/>
            <person name="Kosarev P."/>
            <person name="Mahmoud A."/>
            <person name="Hajiyev E."/>
            <person name="Babayeva S."/>
            <person name="Izzatullayeva V."/>
            <person name="Mammadov A."/>
            <person name="Mammadov A."/>
            <person name="Sharifova S."/>
            <person name="Ojaghi J."/>
            <person name="Eynullazada K."/>
            <person name="Bayramov B."/>
            <person name="Abdulazimova A."/>
            <person name="Shahmuradov I."/>
        </authorList>
    </citation>
    <scope>NUCLEOTIDE SEQUENCE [LARGE SCALE GENOMIC DNA]</scope>
    <source>
        <strain evidence="2">AG2017</strain>
        <strain evidence="4">cv. AG2017</strain>
        <tissue evidence="2">Leaf</tissue>
    </source>
</reference>
<evidence type="ECO:0000313" key="3">
    <source>
        <dbReference type="Proteomes" id="UP000197138"/>
    </source>
</evidence>
<evidence type="ECO:0000313" key="4">
    <source>
        <dbReference type="Proteomes" id="UP000233551"/>
    </source>
</evidence>
<comment type="caution">
    <text evidence="1">The sequence shown here is derived from an EMBL/GenBank/DDBJ whole genome shotgun (WGS) entry which is preliminary data.</text>
</comment>
<dbReference type="EMBL" id="MTKT01004293">
    <property type="protein sequence ID" value="OWM72113.1"/>
    <property type="molecule type" value="Genomic_DNA"/>
</dbReference>
<proteinExistence type="predicted"/>
<keyword evidence="4" id="KW-1185">Reference proteome</keyword>